<evidence type="ECO:0000256" key="2">
    <source>
        <dbReference type="ARBA" id="ARBA00007970"/>
    </source>
</evidence>
<keyword evidence="13" id="KW-1185">Reference proteome</keyword>
<dbReference type="InterPro" id="IPR004839">
    <property type="entry name" value="Aminotransferase_I/II_large"/>
</dbReference>
<dbReference type="Proteomes" id="UP000287224">
    <property type="component" value="Unassembled WGS sequence"/>
</dbReference>
<dbReference type="InterPro" id="IPR015421">
    <property type="entry name" value="PyrdxlP-dep_Trfase_major"/>
</dbReference>
<keyword evidence="4 9" id="KW-0032">Aminotransferase</keyword>
<dbReference type="Gene3D" id="3.40.640.10">
    <property type="entry name" value="Type I PLP-dependent aspartate aminotransferase-like (Major domain)"/>
    <property type="match status" value="1"/>
</dbReference>
<feature type="region of interest" description="Disordered" evidence="10">
    <location>
        <begin position="1"/>
        <end position="25"/>
    </location>
</feature>
<evidence type="ECO:0000256" key="4">
    <source>
        <dbReference type="ARBA" id="ARBA00022576"/>
    </source>
</evidence>
<evidence type="ECO:0000256" key="8">
    <source>
        <dbReference type="ARBA" id="ARBA00023102"/>
    </source>
</evidence>
<keyword evidence="6 9" id="KW-0808">Transferase</keyword>
<dbReference type="InterPro" id="IPR005861">
    <property type="entry name" value="HisP_aminotrans"/>
</dbReference>
<evidence type="ECO:0000256" key="7">
    <source>
        <dbReference type="ARBA" id="ARBA00022898"/>
    </source>
</evidence>
<comment type="subunit">
    <text evidence="3 9">Homodimer.</text>
</comment>
<organism evidence="12 13">
    <name type="scientific">Dictyobacter aurantiacus</name>
    <dbReference type="NCBI Taxonomy" id="1936993"/>
    <lineage>
        <taxon>Bacteria</taxon>
        <taxon>Bacillati</taxon>
        <taxon>Chloroflexota</taxon>
        <taxon>Ktedonobacteria</taxon>
        <taxon>Ktedonobacterales</taxon>
        <taxon>Dictyobacteraceae</taxon>
        <taxon>Dictyobacter</taxon>
    </lineage>
</organism>
<evidence type="ECO:0000256" key="5">
    <source>
        <dbReference type="ARBA" id="ARBA00022605"/>
    </source>
</evidence>
<evidence type="ECO:0000259" key="11">
    <source>
        <dbReference type="Pfam" id="PF00155"/>
    </source>
</evidence>
<comment type="caution">
    <text evidence="12">The sequence shown here is derived from an EMBL/GenBank/DDBJ whole genome shotgun (WGS) entry which is preliminary data.</text>
</comment>
<gene>
    <name evidence="12" type="primary">hisC_1</name>
    <name evidence="9" type="synonym">hisC</name>
    <name evidence="12" type="ORF">KDAU_07060</name>
</gene>
<dbReference type="GO" id="GO:0030170">
    <property type="term" value="F:pyridoxal phosphate binding"/>
    <property type="evidence" value="ECO:0007669"/>
    <property type="project" value="InterPro"/>
</dbReference>
<evidence type="ECO:0000313" key="13">
    <source>
        <dbReference type="Proteomes" id="UP000287224"/>
    </source>
</evidence>
<dbReference type="GO" id="GO:0000105">
    <property type="term" value="P:L-histidine biosynthetic process"/>
    <property type="evidence" value="ECO:0007669"/>
    <property type="project" value="UniProtKB-UniRule"/>
</dbReference>
<dbReference type="NCBIfam" id="TIGR01141">
    <property type="entry name" value="hisC"/>
    <property type="match status" value="1"/>
</dbReference>
<dbReference type="PANTHER" id="PTHR42885">
    <property type="entry name" value="HISTIDINOL-PHOSPHATE AMINOTRANSFERASE-RELATED"/>
    <property type="match status" value="1"/>
</dbReference>
<dbReference type="EMBL" id="BIFQ01000001">
    <property type="protein sequence ID" value="GCE03377.1"/>
    <property type="molecule type" value="Genomic_DNA"/>
</dbReference>
<dbReference type="AlphaFoldDB" id="A0A401Z928"/>
<evidence type="ECO:0000256" key="6">
    <source>
        <dbReference type="ARBA" id="ARBA00022679"/>
    </source>
</evidence>
<dbReference type="SUPFAM" id="SSF53383">
    <property type="entry name" value="PLP-dependent transferases"/>
    <property type="match status" value="1"/>
</dbReference>
<comment type="cofactor">
    <cofactor evidence="1 9">
        <name>pyridoxal 5'-phosphate</name>
        <dbReference type="ChEBI" id="CHEBI:597326"/>
    </cofactor>
</comment>
<protein>
    <recommendedName>
        <fullName evidence="9">Histidinol-phosphate aminotransferase</fullName>
        <ecNumber evidence="9">2.6.1.9</ecNumber>
    </recommendedName>
    <alternativeName>
        <fullName evidence="9">Imidazole acetol-phosphate transaminase</fullName>
    </alternativeName>
</protein>
<dbReference type="EC" id="2.6.1.9" evidence="9"/>
<comment type="similarity">
    <text evidence="2 9">Belongs to the class-II pyridoxal-phosphate-dependent aminotransferase family. Histidinol-phosphate aminotransferase subfamily.</text>
</comment>
<dbReference type="CDD" id="cd00609">
    <property type="entry name" value="AAT_like"/>
    <property type="match status" value="1"/>
</dbReference>
<proteinExistence type="inferred from homology"/>
<dbReference type="Gene3D" id="3.90.1150.10">
    <property type="entry name" value="Aspartate Aminotransferase, domain 1"/>
    <property type="match status" value="1"/>
</dbReference>
<comment type="catalytic activity">
    <reaction evidence="9">
        <text>L-histidinol phosphate + 2-oxoglutarate = 3-(imidazol-4-yl)-2-oxopropyl phosphate + L-glutamate</text>
        <dbReference type="Rhea" id="RHEA:23744"/>
        <dbReference type="ChEBI" id="CHEBI:16810"/>
        <dbReference type="ChEBI" id="CHEBI:29985"/>
        <dbReference type="ChEBI" id="CHEBI:57766"/>
        <dbReference type="ChEBI" id="CHEBI:57980"/>
        <dbReference type="EC" id="2.6.1.9"/>
    </reaction>
</comment>
<evidence type="ECO:0000313" key="12">
    <source>
        <dbReference type="EMBL" id="GCE03377.1"/>
    </source>
</evidence>
<dbReference type="InterPro" id="IPR015424">
    <property type="entry name" value="PyrdxlP-dep_Trfase"/>
</dbReference>
<sequence>MNTEATESALLTPHATTSNRHPHQPDIDHLLPYTPGESLQTFSQRTGIPANKVIKLNANESPYGPVPSALQMLRDHDWYNQYPDVQAQVLTEAISRYTGVEGAHVVLGHGSMEVIRLLWSLFLSPGDEIITCSPTFSLYTSATRERRAHLRNIPRRADYSIDLAAVLAELTPAARMIVLCSPNNPTGNPLPEEELLTLLKTGLIVVVDEAYVEFSSHPTGYAHLVPHYQNLVVIRTFSKWAGLAGLRVGYGLFPEWIVNSARQAQYPFAVNVAGHLAATATLNHLDEARERVQWIIEERERLSHVLASYPFLHPIPSEGNFILARIDHQQVSLCQFQNTMEKHGLLLRYFPLLDKHHDYVRVTVGLPEHTTRLAQAIEQIDVAL</sequence>
<feature type="domain" description="Aminotransferase class I/classII large" evidence="11">
    <location>
        <begin position="52"/>
        <end position="377"/>
    </location>
</feature>
<feature type="modified residue" description="N6-(pyridoxal phosphate)lysine" evidence="9">
    <location>
        <position position="239"/>
    </location>
</feature>
<accession>A0A401Z928</accession>
<evidence type="ECO:0000256" key="3">
    <source>
        <dbReference type="ARBA" id="ARBA00011738"/>
    </source>
</evidence>
<keyword evidence="7 9" id="KW-0663">Pyridoxal phosphate</keyword>
<keyword evidence="5 9" id="KW-0028">Amino-acid biosynthesis</keyword>
<dbReference type="Pfam" id="PF00155">
    <property type="entry name" value="Aminotran_1_2"/>
    <property type="match status" value="1"/>
</dbReference>
<name>A0A401Z928_9CHLR</name>
<comment type="pathway">
    <text evidence="9">Amino-acid biosynthesis; L-histidine biosynthesis; L-histidine from 5-phospho-alpha-D-ribose 1-diphosphate: step 7/9.</text>
</comment>
<dbReference type="UniPathway" id="UPA00031">
    <property type="reaction ID" value="UER00012"/>
</dbReference>
<reference evidence="13" key="1">
    <citation type="submission" date="2018-12" db="EMBL/GenBank/DDBJ databases">
        <title>Tengunoibacter tsumagoiensis gen. nov., sp. nov., Dictyobacter kobayashii sp. nov., D. alpinus sp. nov., and D. joshuensis sp. nov. and description of Dictyobacteraceae fam. nov. within the order Ktedonobacterales isolated from Tengu-no-mugimeshi.</title>
        <authorList>
            <person name="Wang C.M."/>
            <person name="Zheng Y."/>
            <person name="Sakai Y."/>
            <person name="Toyoda A."/>
            <person name="Minakuchi Y."/>
            <person name="Abe K."/>
            <person name="Yokota A."/>
            <person name="Yabe S."/>
        </authorList>
    </citation>
    <scope>NUCLEOTIDE SEQUENCE [LARGE SCALE GENOMIC DNA]</scope>
    <source>
        <strain evidence="13">S-27</strain>
    </source>
</reference>
<evidence type="ECO:0000256" key="9">
    <source>
        <dbReference type="HAMAP-Rule" id="MF_01023"/>
    </source>
</evidence>
<evidence type="ECO:0000256" key="1">
    <source>
        <dbReference type="ARBA" id="ARBA00001933"/>
    </source>
</evidence>
<dbReference type="HAMAP" id="MF_01023">
    <property type="entry name" value="HisC_aminotrans_2"/>
    <property type="match status" value="1"/>
</dbReference>
<dbReference type="GO" id="GO:0004400">
    <property type="term" value="F:histidinol-phosphate transaminase activity"/>
    <property type="evidence" value="ECO:0007669"/>
    <property type="project" value="UniProtKB-UniRule"/>
</dbReference>
<dbReference type="PANTHER" id="PTHR42885:SF2">
    <property type="entry name" value="HISTIDINOL-PHOSPHATE AMINOTRANSFERASE"/>
    <property type="match status" value="1"/>
</dbReference>
<keyword evidence="8 9" id="KW-0368">Histidine biosynthesis</keyword>
<dbReference type="RefSeq" id="WP_126594663.1">
    <property type="nucleotide sequence ID" value="NZ_BIFQ01000001.1"/>
</dbReference>
<dbReference type="InterPro" id="IPR015422">
    <property type="entry name" value="PyrdxlP-dep_Trfase_small"/>
</dbReference>
<dbReference type="OrthoDB" id="9813612at2"/>
<evidence type="ECO:0000256" key="10">
    <source>
        <dbReference type="SAM" id="MobiDB-lite"/>
    </source>
</evidence>